<feature type="domain" description="Viral coat protein P2 C-terminal" evidence="2">
    <location>
        <begin position="139"/>
        <end position="258"/>
    </location>
</feature>
<dbReference type="Proteomes" id="UP000254326">
    <property type="component" value="Unassembled WGS sequence"/>
</dbReference>
<gene>
    <name evidence="3" type="ORF">DN730_13280</name>
</gene>
<evidence type="ECO:0000259" key="2">
    <source>
        <dbReference type="Pfam" id="PF25513"/>
    </source>
</evidence>
<comment type="caution">
    <text evidence="3">The sequence shown here is derived from an EMBL/GenBank/DDBJ whole genome shotgun (WGS) entry which is preliminary data.</text>
</comment>
<accession>A0A370U7I1</accession>
<evidence type="ECO:0000259" key="1">
    <source>
        <dbReference type="Pfam" id="PF18628"/>
    </source>
</evidence>
<dbReference type="EMBL" id="QKRA01000006">
    <property type="protein sequence ID" value="RDL43713.1"/>
    <property type="molecule type" value="Genomic_DNA"/>
</dbReference>
<proteinExistence type="predicted"/>
<dbReference type="InterPro" id="IPR041377">
    <property type="entry name" value="P2_N"/>
</dbReference>
<dbReference type="RefSeq" id="WP_115468631.1">
    <property type="nucleotide sequence ID" value="NZ_QKRA01000006.1"/>
</dbReference>
<dbReference type="Gene3D" id="2.60.120.730">
    <property type="match status" value="2"/>
</dbReference>
<feature type="domain" description="Viral coat protein P2 N-terminal" evidence="1">
    <location>
        <begin position="8"/>
        <end position="129"/>
    </location>
</feature>
<sequence length="265" mass="28974">MLQVVKPLNSFNGVGFNSKASMSLPVGPTYNEIHLVTSLTAAQIRQVSVVLNGDTIIQVSGDDLVMMENYKGHFVDEGTFVIPFTNPTAKNQNGANFGGLVTLAGENITLEVEIGAGSGALTLDAYAFQTPAQARRVWVPRIRTHVMPANAAGWNDFTTFPANAATSIRRAYFKAGINRLKVERDNLILFDAKDSLQRLQQKRIGRFPQEGVFTFDPTMYGFEQADVLNTGYSSEFVFRVEVNEAKPIPVLVESIQQVAPLTATA</sequence>
<dbReference type="OrthoDB" id="6194061at2"/>
<protein>
    <submittedName>
        <fullName evidence="3">Uncharacterized protein</fullName>
    </submittedName>
</protein>
<dbReference type="AlphaFoldDB" id="A0A370U7I1"/>
<evidence type="ECO:0000313" key="3">
    <source>
        <dbReference type="EMBL" id="RDL43713.1"/>
    </source>
</evidence>
<organism evidence="3 4">
    <name type="scientific">Marinomonas piezotolerans</name>
    <dbReference type="NCBI Taxonomy" id="2213058"/>
    <lineage>
        <taxon>Bacteria</taxon>
        <taxon>Pseudomonadati</taxon>
        <taxon>Pseudomonadota</taxon>
        <taxon>Gammaproteobacteria</taxon>
        <taxon>Oceanospirillales</taxon>
        <taxon>Oceanospirillaceae</taxon>
        <taxon>Marinomonas</taxon>
    </lineage>
</organism>
<dbReference type="Pfam" id="PF25513">
    <property type="entry name" value="P2_C"/>
    <property type="match status" value="1"/>
</dbReference>
<name>A0A370U7I1_9GAMM</name>
<dbReference type="InterPro" id="IPR057915">
    <property type="entry name" value="P2_C"/>
</dbReference>
<dbReference type="InterPro" id="IPR053751">
    <property type="entry name" value="Viral_Major_Capsid_sf"/>
</dbReference>
<dbReference type="Pfam" id="PF18628">
    <property type="entry name" value="P2_N"/>
    <property type="match status" value="1"/>
</dbReference>
<evidence type="ECO:0000313" key="4">
    <source>
        <dbReference type="Proteomes" id="UP000254326"/>
    </source>
</evidence>
<keyword evidence="4" id="KW-1185">Reference proteome</keyword>
<reference evidence="3 4" key="1">
    <citation type="submission" date="2018-06" db="EMBL/GenBank/DDBJ databases">
        <title>Marinomonas sp. YLB-05 draft genome sequence.</title>
        <authorList>
            <person name="Yu L."/>
            <person name="Tang X."/>
        </authorList>
    </citation>
    <scope>NUCLEOTIDE SEQUENCE [LARGE SCALE GENOMIC DNA]</scope>
    <source>
        <strain evidence="3 4">YLB-05</strain>
    </source>
</reference>